<feature type="transmembrane region" description="Helical" evidence="2">
    <location>
        <begin position="20"/>
        <end position="44"/>
    </location>
</feature>
<dbReference type="OMA" id="RRRIAWN"/>
<feature type="region of interest" description="Disordered" evidence="1">
    <location>
        <begin position="126"/>
        <end position="222"/>
    </location>
</feature>
<dbReference type="GeneID" id="5853990"/>
<reference evidence="3 4" key="1">
    <citation type="journal article" date="2007" name="Proc. Natl. Acad. Sci. U.S.A.">
        <title>Dandruff-associated Malassezia genomes reveal convergent and divergent virulence traits shared with plant and human fungal pathogens.</title>
        <authorList>
            <person name="Xu J."/>
            <person name="Saunders C.W."/>
            <person name="Hu P."/>
            <person name="Grant R.A."/>
            <person name="Boekhout T."/>
            <person name="Kuramae E.E."/>
            <person name="Kronstad J.W."/>
            <person name="Deangelis Y.M."/>
            <person name="Reeder N.L."/>
            <person name="Johnstone K.R."/>
            <person name="Leland M."/>
            <person name="Fieno A.M."/>
            <person name="Begley W.M."/>
            <person name="Sun Y."/>
            <person name="Lacey M.P."/>
            <person name="Chaudhary T."/>
            <person name="Keough T."/>
            <person name="Chu L."/>
            <person name="Sears R."/>
            <person name="Yuan B."/>
            <person name="Dawson T.L.Jr."/>
        </authorList>
    </citation>
    <scope>NUCLEOTIDE SEQUENCE [LARGE SCALE GENOMIC DNA]</scope>
    <source>
        <strain evidence="4">ATCC MYA-4612 / CBS 7966</strain>
    </source>
</reference>
<name>A8Q893_MALGO</name>
<feature type="compositionally biased region" description="Low complexity" evidence="1">
    <location>
        <begin position="91"/>
        <end position="108"/>
    </location>
</feature>
<gene>
    <name evidence="3" type="ORF">MGL_3228</name>
</gene>
<sequence>MMHIDGVPSGMDEFVDSVFLWLRCALSIVFVCNLLEALITYFLCVHRRQTVPTTGTASIPATEVGKALARRVSQASIRGIDSSEPEKAALSAARASVTPTPSTTSASTFQMSPVTPVPGASVLRRSVSPVARSSPDAVRTSSPFRMSTMGLGRPTSTPFLNRSVTPSRPRLPSSPYTPRTAGRPSLSPNASITRHWSPTSVRSEHDDAREVERALQGLDRVP</sequence>
<feature type="compositionally biased region" description="Basic and acidic residues" evidence="1">
    <location>
        <begin position="202"/>
        <end position="213"/>
    </location>
</feature>
<dbReference type="InParanoid" id="A8Q893"/>
<dbReference type="AlphaFoldDB" id="A8Q893"/>
<dbReference type="VEuPathDB" id="FungiDB:MGL_3228"/>
<dbReference type="KEGG" id="mgl:MGL_3228"/>
<comment type="caution">
    <text evidence="3">The sequence shown here is derived from an EMBL/GenBank/DDBJ whole genome shotgun (WGS) entry which is preliminary data.</text>
</comment>
<evidence type="ECO:0000313" key="4">
    <source>
        <dbReference type="Proteomes" id="UP000008837"/>
    </source>
</evidence>
<accession>A8Q893</accession>
<evidence type="ECO:0000256" key="1">
    <source>
        <dbReference type="SAM" id="MobiDB-lite"/>
    </source>
</evidence>
<dbReference type="STRING" id="425265.A8Q893"/>
<dbReference type="RefSeq" id="XP_001729684.1">
    <property type="nucleotide sequence ID" value="XM_001729632.1"/>
</dbReference>
<evidence type="ECO:0000256" key="2">
    <source>
        <dbReference type="SAM" id="Phobius"/>
    </source>
</evidence>
<feature type="compositionally biased region" description="Polar residues" evidence="1">
    <location>
        <begin position="154"/>
        <end position="166"/>
    </location>
</feature>
<proteinExistence type="predicted"/>
<feature type="compositionally biased region" description="Low complexity" evidence="1">
    <location>
        <begin position="126"/>
        <end position="138"/>
    </location>
</feature>
<keyword evidence="4" id="KW-1185">Reference proteome</keyword>
<organism evidence="3 4">
    <name type="scientific">Malassezia globosa (strain ATCC MYA-4612 / CBS 7966)</name>
    <name type="common">Dandruff-associated fungus</name>
    <dbReference type="NCBI Taxonomy" id="425265"/>
    <lineage>
        <taxon>Eukaryota</taxon>
        <taxon>Fungi</taxon>
        <taxon>Dikarya</taxon>
        <taxon>Basidiomycota</taxon>
        <taxon>Ustilaginomycotina</taxon>
        <taxon>Malasseziomycetes</taxon>
        <taxon>Malasseziales</taxon>
        <taxon>Malasseziaceae</taxon>
        <taxon>Malassezia</taxon>
    </lineage>
</organism>
<dbReference type="Proteomes" id="UP000008837">
    <property type="component" value="Unassembled WGS sequence"/>
</dbReference>
<dbReference type="EMBL" id="AAYY01000011">
    <property type="protein sequence ID" value="EDP42470.1"/>
    <property type="molecule type" value="Genomic_DNA"/>
</dbReference>
<dbReference type="OrthoDB" id="3366300at2759"/>
<evidence type="ECO:0000313" key="3">
    <source>
        <dbReference type="EMBL" id="EDP42470.1"/>
    </source>
</evidence>
<keyword evidence="2" id="KW-1133">Transmembrane helix</keyword>
<keyword evidence="2" id="KW-0472">Membrane</keyword>
<keyword evidence="2" id="KW-0812">Transmembrane</keyword>
<feature type="compositionally biased region" description="Polar residues" evidence="1">
    <location>
        <begin position="186"/>
        <end position="201"/>
    </location>
</feature>
<feature type="region of interest" description="Disordered" evidence="1">
    <location>
        <begin position="83"/>
        <end position="112"/>
    </location>
</feature>
<protein>
    <submittedName>
        <fullName evidence="3">Uncharacterized protein</fullName>
    </submittedName>
</protein>